<dbReference type="Proteomes" id="UP001310022">
    <property type="component" value="Unassembled WGS sequence"/>
</dbReference>
<dbReference type="AlphaFoldDB" id="A0AAN4VZI8"/>
<dbReference type="InterPro" id="IPR043741">
    <property type="entry name" value="DUF5686"/>
</dbReference>
<dbReference type="SUPFAM" id="SSF49464">
    <property type="entry name" value="Carboxypeptidase regulatory domain-like"/>
    <property type="match status" value="1"/>
</dbReference>
<evidence type="ECO:0000313" key="3">
    <source>
        <dbReference type="Proteomes" id="UP001310022"/>
    </source>
</evidence>
<accession>A0AAN4VZI8</accession>
<dbReference type="InterPro" id="IPR008969">
    <property type="entry name" value="CarboxyPept-like_regulatory"/>
</dbReference>
<feature type="coiled-coil region" evidence="1">
    <location>
        <begin position="353"/>
        <end position="407"/>
    </location>
</feature>
<keyword evidence="3" id="KW-1185">Reference proteome</keyword>
<dbReference type="Pfam" id="PF18939">
    <property type="entry name" value="DUF5686"/>
    <property type="match status" value="1"/>
</dbReference>
<reference evidence="2 3" key="1">
    <citation type="submission" date="2021-12" db="EMBL/GenBank/DDBJ databases">
        <title>Genome sequencing of bacteria with rrn-lacking chromosome and rrn-plasmid.</title>
        <authorList>
            <person name="Anda M."/>
            <person name="Iwasaki W."/>
        </authorList>
    </citation>
    <scope>NUCLEOTIDE SEQUENCE [LARGE SCALE GENOMIC DNA]</scope>
    <source>
        <strain evidence="2 3">NBRC 15940</strain>
    </source>
</reference>
<dbReference type="Pfam" id="PF13715">
    <property type="entry name" value="CarbopepD_reg_2"/>
    <property type="match status" value="1"/>
</dbReference>
<dbReference type="EMBL" id="BQKE01000001">
    <property type="protein sequence ID" value="GJM61695.1"/>
    <property type="molecule type" value="Genomic_DNA"/>
</dbReference>
<evidence type="ECO:0000256" key="1">
    <source>
        <dbReference type="SAM" id="Coils"/>
    </source>
</evidence>
<keyword evidence="1" id="KW-0175">Coiled coil</keyword>
<sequence length="864" mass="99480">MGVLCYFAMVIPSLAQDYKISGYVLTPEGEKLPNVTIGVIGERAGTHTNGEGYYELWLAGGEHRIQFQYLGYALEMKGVVLNGDQRLDVKMQEQVITLTGINIRANTEDPAYYIMRKAIGMAQYYKRLVKSYEVKAYTKGSGIVKKVPKLLKMAMDDEEVERFINKQLVMESVSEVKFSQPNTYEQKVLSYRTSIPDADNQVDPMEFVTASLYDDQTADFISPLSRMAFRYYKFEYEGLFEDRGMQVNKIKVIPKQKGQQYYRGHIFIVEDAWFLHSTDLTVALSVGDIRVKQLYAPETDQIWMPKSLEFSGDLSVVGVKMSFNYLAALSDYEIVPDADIQAQIQQVLPKPVLVKEQEEVASASEEAQLNKNESKIQDLMAQDNLSNREMRKLQRLVEKEAKKEEERPPLEIKSGVKVDSLATKKNDDYWNTIRPVSLTSAELESFSEKDSVEAITSTPAYKDSVKAAQMKFHLKDIILGGNYRYPDNNSVLNYHGILKGIHYNTVDGIKLFSGIDWTKNYEDGSRIYLQADYGFTFSRGAFLGDLLFRHHYAPQRFGKYQIAVGQWTQDFNASGGMFEFENDISTLFFGLNYLKIYEKQYFKIDHDYELVNGLMLKIGYEFQNRHALQNTTTNTLFEKSRTEITDNKPLVVGREEEEMFDHQVNIVALQLDYTPRHRYYYSKKGVKRHVRSKYPTIGLHYKKGFSTDIDYDFLSLGVNQQVDLGFLDSFKYGVKAGAFLNNSKMSLADLYYSNTRHFELMISNVDEAFRLLPYYKYGMDDYFVEGHFHYTSQRLLLKRLPLLNKSLISENIGFHYMKNPQLNHYMEVTYGLRQILGLISVEGVMGFEAGEKPSCGWRLVLDVL</sequence>
<gene>
    <name evidence="2" type="ORF">PEDI_22470</name>
</gene>
<proteinExistence type="predicted"/>
<protein>
    <submittedName>
        <fullName evidence="2">Membrane protein</fullName>
    </submittedName>
</protein>
<organism evidence="2 3">
    <name type="scientific">Persicobacter diffluens</name>
    <dbReference type="NCBI Taxonomy" id="981"/>
    <lineage>
        <taxon>Bacteria</taxon>
        <taxon>Pseudomonadati</taxon>
        <taxon>Bacteroidota</taxon>
        <taxon>Cytophagia</taxon>
        <taxon>Cytophagales</taxon>
        <taxon>Persicobacteraceae</taxon>
        <taxon>Persicobacter</taxon>
    </lineage>
</organism>
<comment type="caution">
    <text evidence="2">The sequence shown here is derived from an EMBL/GenBank/DDBJ whole genome shotgun (WGS) entry which is preliminary data.</text>
</comment>
<evidence type="ECO:0000313" key="2">
    <source>
        <dbReference type="EMBL" id="GJM61695.1"/>
    </source>
</evidence>
<dbReference type="Gene3D" id="2.60.40.1120">
    <property type="entry name" value="Carboxypeptidase-like, regulatory domain"/>
    <property type="match status" value="1"/>
</dbReference>
<name>A0AAN4VZI8_9BACT</name>